<dbReference type="EMBL" id="VIGC01000012">
    <property type="protein sequence ID" value="TQE95674.1"/>
    <property type="molecule type" value="Genomic_DNA"/>
</dbReference>
<dbReference type="InParanoid" id="A0A540VFY4"/>
<evidence type="ECO:0000313" key="4">
    <source>
        <dbReference type="Proteomes" id="UP000317371"/>
    </source>
</evidence>
<accession>A0A540VFY4</accession>
<keyword evidence="4" id="KW-1185">Reference proteome</keyword>
<sequence length="429" mass="47574">MRILVLTPQLPYPPRQGTTIRNYNLIRELARRHQVDLATFLAPGEALSPENRLHQHCRRILTASQPARSLAQRAWTTLTSSRPDMALRLESPAMHRLVQELAQTEAYDIVQVEGIEMAQYGLQAVRASREGRPALIFDDHNCEYLLQQRNAFTDLRQPRRWVAAAYSLIQWLKLRRYEAHICRAATATVAVSPADREALQRIVPDVPVAVVPNGIDLEAYRPAPAQSTSPNLVFTGKMDYRPNIDAALWFGQQVLPRVREQMPEARFQIVGMNPHPRLDVLRSDPAVEITGAVPDTRPYIHAAAVYVIPMRVGGGTRFKALEAMACGKAIVSTRLGVEGIPVTHGQELLLADTPDAFAAAVVHLLQDQAEGGAQGRQLGHQARRFVEDHYGWAQIVPRLEAVYQAALQPGTGTGNGPSVFRPSSTSTEE</sequence>
<dbReference type="PANTHER" id="PTHR12526">
    <property type="entry name" value="GLYCOSYLTRANSFERASE"/>
    <property type="match status" value="1"/>
</dbReference>
<evidence type="ECO:0000259" key="2">
    <source>
        <dbReference type="Pfam" id="PF13439"/>
    </source>
</evidence>
<dbReference type="Pfam" id="PF13439">
    <property type="entry name" value="Glyco_transf_4"/>
    <property type="match status" value="1"/>
</dbReference>
<evidence type="ECO:0000313" key="3">
    <source>
        <dbReference type="EMBL" id="TQE95674.1"/>
    </source>
</evidence>
<reference evidence="3 4" key="1">
    <citation type="submission" date="2019-06" db="EMBL/GenBank/DDBJ databases">
        <title>Genome sequence of Litorilinea aerophila BAA-2444.</title>
        <authorList>
            <person name="Maclea K.S."/>
            <person name="Maurais E.G."/>
            <person name="Iannazzi L.C."/>
        </authorList>
    </citation>
    <scope>NUCLEOTIDE SEQUENCE [LARGE SCALE GENOMIC DNA]</scope>
    <source>
        <strain evidence="3 4">ATCC BAA-2444</strain>
    </source>
</reference>
<feature type="domain" description="Glycosyltransferase subfamily 4-like N-terminal" evidence="2">
    <location>
        <begin position="17"/>
        <end position="218"/>
    </location>
</feature>
<protein>
    <submittedName>
        <fullName evidence="3">Glycosyltransferase</fullName>
    </submittedName>
</protein>
<dbReference type="Pfam" id="PF13692">
    <property type="entry name" value="Glyco_trans_1_4"/>
    <property type="match status" value="1"/>
</dbReference>
<dbReference type="Gene3D" id="3.40.50.2000">
    <property type="entry name" value="Glycogen Phosphorylase B"/>
    <property type="match status" value="2"/>
</dbReference>
<dbReference type="SUPFAM" id="SSF53756">
    <property type="entry name" value="UDP-Glycosyltransferase/glycogen phosphorylase"/>
    <property type="match status" value="1"/>
</dbReference>
<dbReference type="PANTHER" id="PTHR12526:SF600">
    <property type="entry name" value="GLYCOSYL TRANSFERASE GROUP 1"/>
    <property type="match status" value="1"/>
</dbReference>
<dbReference type="GO" id="GO:0016757">
    <property type="term" value="F:glycosyltransferase activity"/>
    <property type="evidence" value="ECO:0007669"/>
    <property type="project" value="TreeGrafter"/>
</dbReference>
<proteinExistence type="predicted"/>
<evidence type="ECO:0000256" key="1">
    <source>
        <dbReference type="SAM" id="MobiDB-lite"/>
    </source>
</evidence>
<dbReference type="InterPro" id="IPR028098">
    <property type="entry name" value="Glyco_trans_4-like_N"/>
</dbReference>
<comment type="caution">
    <text evidence="3">The sequence shown here is derived from an EMBL/GenBank/DDBJ whole genome shotgun (WGS) entry which is preliminary data.</text>
</comment>
<gene>
    <name evidence="3" type="ORF">FKZ61_11155</name>
</gene>
<dbReference type="RefSeq" id="WP_141610209.1">
    <property type="nucleotide sequence ID" value="NZ_VIGC02000012.1"/>
</dbReference>
<feature type="region of interest" description="Disordered" evidence="1">
    <location>
        <begin position="410"/>
        <end position="429"/>
    </location>
</feature>
<dbReference type="OrthoDB" id="9807209at2"/>
<dbReference type="Proteomes" id="UP000317371">
    <property type="component" value="Unassembled WGS sequence"/>
</dbReference>
<name>A0A540VFY4_9CHLR</name>
<dbReference type="CDD" id="cd03801">
    <property type="entry name" value="GT4_PimA-like"/>
    <property type="match status" value="1"/>
</dbReference>
<dbReference type="AlphaFoldDB" id="A0A540VFY4"/>
<organism evidence="3 4">
    <name type="scientific">Litorilinea aerophila</name>
    <dbReference type="NCBI Taxonomy" id="1204385"/>
    <lineage>
        <taxon>Bacteria</taxon>
        <taxon>Bacillati</taxon>
        <taxon>Chloroflexota</taxon>
        <taxon>Caldilineae</taxon>
        <taxon>Caldilineales</taxon>
        <taxon>Caldilineaceae</taxon>
        <taxon>Litorilinea</taxon>
    </lineage>
</organism>
<keyword evidence="3" id="KW-0808">Transferase</keyword>